<dbReference type="Gene3D" id="3.40.50.300">
    <property type="entry name" value="P-loop containing nucleotide triphosphate hydrolases"/>
    <property type="match status" value="1"/>
</dbReference>
<dbReference type="PANTHER" id="PTHR43499:SF1">
    <property type="entry name" value="ABC TRANSPORTER I FAMILY MEMBER 1"/>
    <property type="match status" value="1"/>
</dbReference>
<dbReference type="Proteomes" id="UP000599109">
    <property type="component" value="Unassembled WGS sequence"/>
</dbReference>
<dbReference type="InterPro" id="IPR003593">
    <property type="entry name" value="AAA+_ATPase"/>
</dbReference>
<dbReference type="SUPFAM" id="SSF52540">
    <property type="entry name" value="P-loop containing nucleoside triphosphate hydrolases"/>
    <property type="match status" value="1"/>
</dbReference>
<organism evidence="9 10">
    <name type="scientific">Ramlibacter monticola</name>
    <dbReference type="NCBI Taxonomy" id="1926872"/>
    <lineage>
        <taxon>Bacteria</taxon>
        <taxon>Pseudomonadati</taxon>
        <taxon>Pseudomonadota</taxon>
        <taxon>Betaproteobacteria</taxon>
        <taxon>Burkholderiales</taxon>
        <taxon>Comamonadaceae</taxon>
        <taxon>Ramlibacter</taxon>
    </lineage>
</organism>
<dbReference type="RefSeq" id="WP_201673316.1">
    <property type="nucleotide sequence ID" value="NZ_JAEQNE010000001.1"/>
</dbReference>
<keyword evidence="6" id="KW-1278">Translocase</keyword>
<feature type="domain" description="ABC transporter" evidence="8">
    <location>
        <begin position="2"/>
        <end position="199"/>
    </location>
</feature>
<keyword evidence="7" id="KW-0472">Membrane</keyword>
<keyword evidence="1" id="KW-0813">Transport</keyword>
<dbReference type="GO" id="GO:0016887">
    <property type="term" value="F:ATP hydrolysis activity"/>
    <property type="evidence" value="ECO:0007669"/>
    <property type="project" value="InterPro"/>
</dbReference>
<evidence type="ECO:0000259" key="8">
    <source>
        <dbReference type="PROSITE" id="PS50893"/>
    </source>
</evidence>
<dbReference type="Pfam" id="PF00005">
    <property type="entry name" value="ABC_tran"/>
    <property type="match status" value="1"/>
</dbReference>
<sequence>MLTAHSLTCVRGTRPLFSGVEFAVAPGSWAHIRGPNGVGKTSLLRILAGLAQPEEGEVRWNGEKIGSEDFRRELMYLGHRAAVKDDLTALENLTFSAEMDGVAITREQAEDALVRFGLAGREDLPVRFLSAGQKRRVLLARTVTRPAKLWILDEPFTALDVKAVDFVSHLVADHVKAGGMAVLTSHQAIPLPPGQVVEL</sequence>
<evidence type="ECO:0000256" key="2">
    <source>
        <dbReference type="ARBA" id="ARBA00022475"/>
    </source>
</evidence>
<evidence type="ECO:0000256" key="1">
    <source>
        <dbReference type="ARBA" id="ARBA00022448"/>
    </source>
</evidence>
<name>A0A936YY40_9BURK</name>
<dbReference type="InterPro" id="IPR017871">
    <property type="entry name" value="ABC_transporter-like_CS"/>
</dbReference>
<evidence type="ECO:0000313" key="10">
    <source>
        <dbReference type="Proteomes" id="UP000599109"/>
    </source>
</evidence>
<gene>
    <name evidence="9" type="primary">ccmA</name>
    <name evidence="9" type="ORF">JJ685_06205</name>
</gene>
<dbReference type="PROSITE" id="PS50893">
    <property type="entry name" value="ABC_TRANSPORTER_2"/>
    <property type="match status" value="1"/>
</dbReference>
<accession>A0A936YY40</accession>
<keyword evidence="2" id="KW-1003">Cell membrane</keyword>
<evidence type="ECO:0000256" key="6">
    <source>
        <dbReference type="ARBA" id="ARBA00022967"/>
    </source>
</evidence>
<evidence type="ECO:0000256" key="5">
    <source>
        <dbReference type="ARBA" id="ARBA00022840"/>
    </source>
</evidence>
<reference evidence="9 10" key="1">
    <citation type="journal article" date="2017" name="Int. J. Syst. Evol. Microbiol.">
        <title>Ramlibacter monticola sp. nov., isolated from forest soil.</title>
        <authorList>
            <person name="Chaudhary D.K."/>
            <person name="Kim J."/>
        </authorList>
    </citation>
    <scope>NUCLEOTIDE SEQUENCE [LARGE SCALE GENOMIC DNA]</scope>
    <source>
        <strain evidence="9 10">KACC 19175</strain>
    </source>
</reference>
<keyword evidence="5" id="KW-0067">ATP-binding</keyword>
<dbReference type="GO" id="GO:0017004">
    <property type="term" value="P:cytochrome complex assembly"/>
    <property type="evidence" value="ECO:0007669"/>
    <property type="project" value="UniProtKB-KW"/>
</dbReference>
<dbReference type="InterPro" id="IPR005895">
    <property type="entry name" value="ABC_transptr_haem_export_CcmA"/>
</dbReference>
<keyword evidence="4" id="KW-0201">Cytochrome c-type biogenesis</keyword>
<dbReference type="AlphaFoldDB" id="A0A936YY40"/>
<dbReference type="SMART" id="SM00382">
    <property type="entry name" value="AAA"/>
    <property type="match status" value="1"/>
</dbReference>
<keyword evidence="10" id="KW-1185">Reference proteome</keyword>
<evidence type="ECO:0000256" key="4">
    <source>
        <dbReference type="ARBA" id="ARBA00022748"/>
    </source>
</evidence>
<evidence type="ECO:0000256" key="7">
    <source>
        <dbReference type="ARBA" id="ARBA00023136"/>
    </source>
</evidence>
<protein>
    <submittedName>
        <fullName evidence="9">Cytochrome c biogenesis heme-transporting ATPase CcmA</fullName>
    </submittedName>
</protein>
<dbReference type="NCBIfam" id="TIGR01189">
    <property type="entry name" value="ccmA"/>
    <property type="match status" value="1"/>
</dbReference>
<evidence type="ECO:0000256" key="3">
    <source>
        <dbReference type="ARBA" id="ARBA00022741"/>
    </source>
</evidence>
<dbReference type="PANTHER" id="PTHR43499">
    <property type="entry name" value="ABC TRANSPORTER I FAMILY MEMBER 1"/>
    <property type="match status" value="1"/>
</dbReference>
<dbReference type="InterPro" id="IPR027417">
    <property type="entry name" value="P-loop_NTPase"/>
</dbReference>
<dbReference type="GO" id="GO:0005524">
    <property type="term" value="F:ATP binding"/>
    <property type="evidence" value="ECO:0007669"/>
    <property type="project" value="UniProtKB-KW"/>
</dbReference>
<comment type="caution">
    <text evidence="9">The sequence shown here is derived from an EMBL/GenBank/DDBJ whole genome shotgun (WGS) entry which is preliminary data.</text>
</comment>
<proteinExistence type="predicted"/>
<dbReference type="PROSITE" id="PS00211">
    <property type="entry name" value="ABC_TRANSPORTER_1"/>
    <property type="match status" value="1"/>
</dbReference>
<keyword evidence="3" id="KW-0547">Nucleotide-binding</keyword>
<evidence type="ECO:0000313" key="9">
    <source>
        <dbReference type="EMBL" id="MBL0390734.1"/>
    </source>
</evidence>
<dbReference type="InterPro" id="IPR003439">
    <property type="entry name" value="ABC_transporter-like_ATP-bd"/>
</dbReference>
<dbReference type="GO" id="GO:0022857">
    <property type="term" value="F:transmembrane transporter activity"/>
    <property type="evidence" value="ECO:0007669"/>
    <property type="project" value="InterPro"/>
</dbReference>
<dbReference type="EMBL" id="JAEQNE010000001">
    <property type="protein sequence ID" value="MBL0390734.1"/>
    <property type="molecule type" value="Genomic_DNA"/>
</dbReference>
<dbReference type="NCBIfam" id="NF010061">
    <property type="entry name" value="PRK13538.1"/>
    <property type="match status" value="1"/>
</dbReference>